<name>A0A8J6BEI7_ELECQ</name>
<dbReference type="InterPro" id="IPR001909">
    <property type="entry name" value="KRAB"/>
</dbReference>
<evidence type="ECO:0000256" key="4">
    <source>
        <dbReference type="ARBA" id="ARBA00022723"/>
    </source>
</evidence>
<evidence type="ECO:0000313" key="15">
    <source>
        <dbReference type="EMBL" id="KAG9463519.1"/>
    </source>
</evidence>
<dbReference type="FunFam" id="3.30.160.60:FF:001007">
    <property type="entry name" value="Zinc finger protein 1184"/>
    <property type="match status" value="1"/>
</dbReference>
<evidence type="ECO:0000256" key="5">
    <source>
        <dbReference type="ARBA" id="ARBA00022737"/>
    </source>
</evidence>
<comment type="function">
    <text evidence="1">May be involved in transcriptional regulation.</text>
</comment>
<feature type="domain" description="C2H2-type" evidence="14">
    <location>
        <begin position="326"/>
        <end position="353"/>
    </location>
</feature>
<keyword evidence="8" id="KW-0805">Transcription regulation</keyword>
<dbReference type="GO" id="GO:0031519">
    <property type="term" value="C:PcG protein complex"/>
    <property type="evidence" value="ECO:0007669"/>
    <property type="project" value="TreeGrafter"/>
</dbReference>
<dbReference type="SUPFAM" id="SSF57667">
    <property type="entry name" value="beta-beta-alpha zinc fingers"/>
    <property type="match status" value="5"/>
</dbReference>
<feature type="domain" description="C2H2-type" evidence="14">
    <location>
        <begin position="354"/>
        <end position="381"/>
    </location>
</feature>
<evidence type="ECO:0000256" key="10">
    <source>
        <dbReference type="ARBA" id="ARBA00023163"/>
    </source>
</evidence>
<comment type="caution">
    <text evidence="15">The sequence shown here is derived from an EMBL/GenBank/DDBJ whole genome shotgun (WGS) entry which is preliminary data.</text>
</comment>
<keyword evidence="11" id="KW-0539">Nucleus</keyword>
<dbReference type="FunFam" id="3.30.160.60:FF:000478">
    <property type="entry name" value="Zinc finger protein 133"/>
    <property type="match status" value="1"/>
</dbReference>
<feature type="region of interest" description="Disordered" evidence="13">
    <location>
        <begin position="165"/>
        <end position="192"/>
    </location>
</feature>
<feature type="domain" description="C2H2-type" evidence="14">
    <location>
        <begin position="410"/>
        <end position="437"/>
    </location>
</feature>
<reference evidence="15" key="1">
    <citation type="thesis" date="2020" institute="ProQuest LLC" country="789 East Eisenhower Parkway, Ann Arbor, MI, USA">
        <title>Comparative Genomics and Chromosome Evolution.</title>
        <authorList>
            <person name="Mudd A.B."/>
        </authorList>
    </citation>
    <scope>NUCLEOTIDE SEQUENCE</scope>
    <source>
        <strain evidence="15">HN-11 Male</strain>
        <tissue evidence="15">Kidney and liver</tissue>
    </source>
</reference>
<keyword evidence="6 12" id="KW-0863">Zinc-finger</keyword>
<dbReference type="GO" id="GO:0008270">
    <property type="term" value="F:zinc ion binding"/>
    <property type="evidence" value="ECO:0007669"/>
    <property type="project" value="UniProtKB-KW"/>
</dbReference>
<accession>A0A8J6BEI7</accession>
<keyword evidence="10" id="KW-0804">Transcription</keyword>
<feature type="domain" description="C2H2-type" evidence="14">
    <location>
        <begin position="438"/>
        <end position="465"/>
    </location>
</feature>
<feature type="compositionally biased region" description="Basic residues" evidence="13">
    <location>
        <begin position="108"/>
        <end position="120"/>
    </location>
</feature>
<organism evidence="15 16">
    <name type="scientific">Eleutherodactylus coqui</name>
    <name type="common">Puerto Rican coqui</name>
    <dbReference type="NCBI Taxonomy" id="57060"/>
    <lineage>
        <taxon>Eukaryota</taxon>
        <taxon>Metazoa</taxon>
        <taxon>Chordata</taxon>
        <taxon>Craniata</taxon>
        <taxon>Vertebrata</taxon>
        <taxon>Euteleostomi</taxon>
        <taxon>Amphibia</taxon>
        <taxon>Batrachia</taxon>
        <taxon>Anura</taxon>
        <taxon>Neobatrachia</taxon>
        <taxon>Hyloidea</taxon>
        <taxon>Eleutherodactylidae</taxon>
        <taxon>Eleutherodactylinae</taxon>
        <taxon>Eleutherodactylus</taxon>
        <taxon>Eleutherodactylus</taxon>
    </lineage>
</organism>
<dbReference type="Pfam" id="PF01352">
    <property type="entry name" value="KRAB"/>
    <property type="match status" value="1"/>
</dbReference>
<feature type="domain" description="C2H2-type" evidence="14">
    <location>
        <begin position="270"/>
        <end position="297"/>
    </location>
</feature>
<evidence type="ECO:0000256" key="11">
    <source>
        <dbReference type="ARBA" id="ARBA00023242"/>
    </source>
</evidence>
<keyword evidence="4" id="KW-0479">Metal-binding</keyword>
<dbReference type="InterPro" id="IPR013087">
    <property type="entry name" value="Znf_C2H2_type"/>
</dbReference>
<evidence type="ECO:0000256" key="9">
    <source>
        <dbReference type="ARBA" id="ARBA00023125"/>
    </source>
</evidence>
<dbReference type="PANTHER" id="PTHR14003">
    <property type="entry name" value="TRANSCRIPTIONAL REPRESSOR PROTEIN YY"/>
    <property type="match status" value="1"/>
</dbReference>
<dbReference type="FunFam" id="3.30.160.60:FF:000848">
    <property type="entry name" value="Zinc finger protein 35"/>
    <property type="match status" value="1"/>
</dbReference>
<dbReference type="CDD" id="cd07765">
    <property type="entry name" value="KRAB_A-box"/>
    <property type="match status" value="1"/>
</dbReference>
<keyword evidence="16" id="KW-1185">Reference proteome</keyword>
<feature type="domain" description="C2H2-type" evidence="14">
    <location>
        <begin position="466"/>
        <end position="493"/>
    </location>
</feature>
<feature type="domain" description="C2H2-type" evidence="14">
    <location>
        <begin position="522"/>
        <end position="544"/>
    </location>
</feature>
<proteinExistence type="inferred from homology"/>
<feature type="region of interest" description="Disordered" evidence="13">
    <location>
        <begin position="97"/>
        <end position="139"/>
    </location>
</feature>
<dbReference type="GO" id="GO:0005667">
    <property type="term" value="C:transcription regulator complex"/>
    <property type="evidence" value="ECO:0007669"/>
    <property type="project" value="TreeGrafter"/>
</dbReference>
<feature type="region of interest" description="Disordered" evidence="13">
    <location>
        <begin position="42"/>
        <end position="85"/>
    </location>
</feature>
<sequence length="556" mass="63542">MMELLTGEVPIRCQDVAVYFSMEEWEYIEGHKDPYDDVIMEDHQPLASPDGASRRNSPERCPSSLNSQDCPDEDSDVPEDHQDENLLDIKIEVVDEEETDIRADQQHGSRRRNAPKKCHRPLYSQDCPEEDPDVPENHQDENLIGIKGEVIDQKKMDLRAKRKYRLNKRNAPERCPRPLNSQDYPEEDSDAPEIYQGEDLTIIKVEVEEELLMCDHPGMRGVKEERPVDVTAGKPRRSSQGNVTLSRSHKADIPQRSSGENLMKKGKKQFPCSECGKCFISKSNLGKHMKIHTGEKPYTCSVCGKCFIQKSNLVTHERSHTGEKPYSCSLCGKCFLNKSHLVVHQRTHTGEKPYSCSECGRLFTRKPHLTRHERIHTGEKPYSCTECGKCFTKKSNLVIHERSHTGEKPFSCSECGKCFTDKSRLVIHEKSHTEEKSFSCSECGICFTSSSKLVMHQKSHKGKKPFLCSLCGKCFSDNPSLVVHERIHTGEKPFPCMECGKCFTNKSDLVRHERIHTGEKPYTCSVCGKCFTDKSNHVRHEKSHRVKIIEKDFTRK</sequence>
<dbReference type="FunFam" id="3.30.160.60:FF:002343">
    <property type="entry name" value="Zinc finger protein 33A"/>
    <property type="match status" value="1"/>
</dbReference>
<dbReference type="GO" id="GO:0000981">
    <property type="term" value="F:DNA-binding transcription factor activity, RNA polymerase II-specific"/>
    <property type="evidence" value="ECO:0007669"/>
    <property type="project" value="TreeGrafter"/>
</dbReference>
<evidence type="ECO:0000256" key="3">
    <source>
        <dbReference type="ARBA" id="ARBA00006991"/>
    </source>
</evidence>
<feature type="region of interest" description="Disordered" evidence="13">
    <location>
        <begin position="232"/>
        <end position="263"/>
    </location>
</feature>
<gene>
    <name evidence="15" type="ORF">GDO78_021576</name>
</gene>
<keyword evidence="7" id="KW-0862">Zinc</keyword>
<evidence type="ECO:0000259" key="14">
    <source>
        <dbReference type="PROSITE" id="PS50157"/>
    </source>
</evidence>
<dbReference type="Pfam" id="PF00096">
    <property type="entry name" value="zf-C2H2"/>
    <property type="match status" value="10"/>
</dbReference>
<feature type="domain" description="C2H2-type" evidence="14">
    <location>
        <begin position="494"/>
        <end position="521"/>
    </location>
</feature>
<dbReference type="GO" id="GO:0000785">
    <property type="term" value="C:chromatin"/>
    <property type="evidence" value="ECO:0007669"/>
    <property type="project" value="TreeGrafter"/>
</dbReference>
<dbReference type="PROSITE" id="PS50157">
    <property type="entry name" value="ZINC_FINGER_C2H2_2"/>
    <property type="match status" value="10"/>
</dbReference>
<protein>
    <recommendedName>
        <fullName evidence="14">C2H2-type domain-containing protein</fullName>
    </recommendedName>
</protein>
<evidence type="ECO:0000256" key="8">
    <source>
        <dbReference type="ARBA" id="ARBA00023015"/>
    </source>
</evidence>
<dbReference type="FunFam" id="3.30.160.60:FF:002063">
    <property type="entry name" value="RB associated KRAB zinc finger"/>
    <property type="match status" value="2"/>
</dbReference>
<evidence type="ECO:0000256" key="2">
    <source>
        <dbReference type="ARBA" id="ARBA00004123"/>
    </source>
</evidence>
<feature type="domain" description="C2H2-type" evidence="14">
    <location>
        <begin position="298"/>
        <end position="325"/>
    </location>
</feature>
<dbReference type="SUPFAM" id="SSF109640">
    <property type="entry name" value="KRAB domain (Kruppel-associated box)"/>
    <property type="match status" value="1"/>
</dbReference>
<dbReference type="SMART" id="SM00355">
    <property type="entry name" value="ZnF_C2H2"/>
    <property type="match status" value="10"/>
</dbReference>
<comment type="similarity">
    <text evidence="3">Belongs to the krueppel C2H2-type zinc-finger protein family.</text>
</comment>
<evidence type="ECO:0000256" key="7">
    <source>
        <dbReference type="ARBA" id="ARBA00022833"/>
    </source>
</evidence>
<dbReference type="AlphaFoldDB" id="A0A8J6BEI7"/>
<dbReference type="PROSITE" id="PS00028">
    <property type="entry name" value="ZINC_FINGER_C2H2_1"/>
    <property type="match status" value="10"/>
</dbReference>
<feature type="domain" description="C2H2-type" evidence="14">
    <location>
        <begin position="382"/>
        <end position="409"/>
    </location>
</feature>
<dbReference type="FunFam" id="3.30.160.60:FF:000358">
    <property type="entry name" value="zinc finger protein 24"/>
    <property type="match status" value="1"/>
</dbReference>
<dbReference type="FunFam" id="3.30.160.60:FF:000710">
    <property type="entry name" value="Zinc finger protein 768"/>
    <property type="match status" value="1"/>
</dbReference>
<evidence type="ECO:0000313" key="16">
    <source>
        <dbReference type="Proteomes" id="UP000770717"/>
    </source>
</evidence>
<evidence type="ECO:0000256" key="13">
    <source>
        <dbReference type="SAM" id="MobiDB-lite"/>
    </source>
</evidence>
<dbReference type="InterPro" id="IPR036051">
    <property type="entry name" value="KRAB_dom_sf"/>
</dbReference>
<dbReference type="PANTHER" id="PTHR14003:SF25">
    <property type="entry name" value="GASTRULA ZINC FINGER PROTEIN XLCGF57.1"/>
    <property type="match status" value="1"/>
</dbReference>
<evidence type="ECO:0000256" key="6">
    <source>
        <dbReference type="ARBA" id="ARBA00022771"/>
    </source>
</evidence>
<evidence type="ECO:0000256" key="1">
    <source>
        <dbReference type="ARBA" id="ARBA00003767"/>
    </source>
</evidence>
<keyword evidence="9" id="KW-0238">DNA-binding</keyword>
<dbReference type="FunFam" id="3.30.160.60:FF:001882">
    <property type="entry name" value="Zinc finger protein 473"/>
    <property type="match status" value="1"/>
</dbReference>
<evidence type="ECO:0000256" key="12">
    <source>
        <dbReference type="PROSITE-ProRule" id="PRU00042"/>
    </source>
</evidence>
<dbReference type="Gene3D" id="6.10.140.140">
    <property type="match status" value="1"/>
</dbReference>
<dbReference type="GO" id="GO:0000978">
    <property type="term" value="F:RNA polymerase II cis-regulatory region sequence-specific DNA binding"/>
    <property type="evidence" value="ECO:0007669"/>
    <property type="project" value="TreeGrafter"/>
</dbReference>
<keyword evidence="5" id="KW-0677">Repeat</keyword>
<dbReference type="EMBL" id="WNTK01006574">
    <property type="protein sequence ID" value="KAG9463519.1"/>
    <property type="molecule type" value="Genomic_DNA"/>
</dbReference>
<dbReference type="Proteomes" id="UP000770717">
    <property type="component" value="Unassembled WGS sequence"/>
</dbReference>
<dbReference type="Gene3D" id="3.30.160.60">
    <property type="entry name" value="Classic Zinc Finger"/>
    <property type="match status" value="10"/>
</dbReference>
<comment type="subcellular location">
    <subcellularLocation>
        <location evidence="2">Nucleus</location>
    </subcellularLocation>
</comment>
<dbReference type="InterPro" id="IPR036236">
    <property type="entry name" value="Znf_C2H2_sf"/>
</dbReference>
<dbReference type="FunFam" id="3.30.160.60:FF:002980">
    <property type="entry name" value="Si:ch73-299h12.8"/>
    <property type="match status" value="1"/>
</dbReference>